<keyword evidence="4" id="KW-1185">Reference proteome</keyword>
<feature type="chain" id="PRO_5039662333" description="Copper amine oxidase-like N-terminal domain-containing protein" evidence="1">
    <location>
        <begin position="20"/>
        <end position="307"/>
    </location>
</feature>
<protein>
    <recommendedName>
        <fullName evidence="2">Copper amine oxidase-like N-terminal domain-containing protein</fullName>
    </recommendedName>
</protein>
<feature type="domain" description="Copper amine oxidase-like N-terminal" evidence="2">
    <location>
        <begin position="43"/>
        <end position="88"/>
    </location>
</feature>
<dbReference type="eggNOG" id="ENOG50305MI">
    <property type="taxonomic scope" value="Bacteria"/>
</dbReference>
<dbReference type="EMBL" id="JNVM01000004">
    <property type="protein sequence ID" value="KEQ27346.1"/>
    <property type="molecule type" value="Genomic_DNA"/>
</dbReference>
<proteinExistence type="predicted"/>
<evidence type="ECO:0000313" key="3">
    <source>
        <dbReference type="EMBL" id="KEQ27346.1"/>
    </source>
</evidence>
<sequence>MKRMKRVAVLAAIISGAFAAGVYAEDVLQRVDAYLRPDFKLVLDGEPVKLSESPLVYKDKSYLPLADLTRLLGANLLWREDTKTIYINSRINPEQKTEDLNQEYESIELSDPYSITLKYLGAEYPMLLTYNKKNLSAYVPYYRETDVKRMGIDTSGLKKARERLTGVVYINEQELKKRWRQNPQQVYATNGDNYIINGEVSPKKIDTLRTFIKNSQMLKYGEMVFYQKAVIIDKREEEDEYDYLYYETVQLPIAPNSPPPPNGGVVKRFMLGRLKLTKNNASSELSYIVNMVDRIDLQEEANKRGTR</sequence>
<accession>A0A081P9H3</accession>
<reference evidence="3 4" key="1">
    <citation type="submission" date="2014-06" db="EMBL/GenBank/DDBJ databases">
        <title>Draft genome sequence of Paenibacillus sp. MSt1.</title>
        <authorList>
            <person name="Aw Y.K."/>
            <person name="Ong K.S."/>
            <person name="Gan H.M."/>
            <person name="Lee S.M."/>
        </authorList>
    </citation>
    <scope>NUCLEOTIDE SEQUENCE [LARGE SCALE GENOMIC DNA]</scope>
    <source>
        <strain evidence="3 4">MSt1</strain>
    </source>
</reference>
<dbReference type="InterPro" id="IPR012854">
    <property type="entry name" value="Cu_amine_oxidase-like_N"/>
</dbReference>
<comment type="caution">
    <text evidence="3">The sequence shown here is derived from an EMBL/GenBank/DDBJ whole genome shotgun (WGS) entry which is preliminary data.</text>
</comment>
<evidence type="ECO:0000256" key="1">
    <source>
        <dbReference type="SAM" id="SignalP"/>
    </source>
</evidence>
<organism evidence="3 4">
    <name type="scientific">Paenibacillus tyrfis</name>
    <dbReference type="NCBI Taxonomy" id="1501230"/>
    <lineage>
        <taxon>Bacteria</taxon>
        <taxon>Bacillati</taxon>
        <taxon>Bacillota</taxon>
        <taxon>Bacilli</taxon>
        <taxon>Bacillales</taxon>
        <taxon>Paenibacillaceae</taxon>
        <taxon>Paenibacillus</taxon>
    </lineage>
</organism>
<dbReference type="Pfam" id="PF07833">
    <property type="entry name" value="Cu_amine_oxidN1"/>
    <property type="match status" value="1"/>
</dbReference>
<dbReference type="AlphaFoldDB" id="A0A081P9H3"/>
<evidence type="ECO:0000313" key="4">
    <source>
        <dbReference type="Proteomes" id="UP000028123"/>
    </source>
</evidence>
<dbReference type="Proteomes" id="UP000028123">
    <property type="component" value="Unassembled WGS sequence"/>
</dbReference>
<keyword evidence="1" id="KW-0732">Signal</keyword>
<gene>
    <name evidence="3" type="ORF">ET33_26145</name>
</gene>
<feature type="signal peptide" evidence="1">
    <location>
        <begin position="1"/>
        <end position="19"/>
    </location>
</feature>
<dbReference type="OrthoDB" id="2664348at2"/>
<evidence type="ECO:0000259" key="2">
    <source>
        <dbReference type="Pfam" id="PF07833"/>
    </source>
</evidence>
<name>A0A081P9H3_9BACL</name>